<sequence length="277" mass="31962">MYLKKNLDIVQKIREADFQGQSKQQMKPLYIEQNAFDVDLDTPIYRVMELQHLYADVSNNVLTHVKACKETWGDDYENPLLQVEYTEEVTGEKLTLAGIVDDFYGLSWTYDDVERSSNWQAFSYGREAVRIKSTPRKLLNALMSLDDNFFMLHHYIGKVNYYDADDLVQYFKQTHYEHHLDSLGQGAVLSLMALRNCFESEQEVRLLYSYDPSSNDWVAQNVAKPQGFPLCRVPINWAQILDEVVLAPGLEDSTLSSIRKFLSTRTIKCLVKSSALS</sequence>
<evidence type="ECO:0008006" key="3">
    <source>
        <dbReference type="Google" id="ProtNLM"/>
    </source>
</evidence>
<dbReference type="KEGG" id="ncu:F0U83_00500"/>
<evidence type="ECO:0000313" key="1">
    <source>
        <dbReference type="EMBL" id="QEQ95300.1"/>
    </source>
</evidence>
<name>A0A5P1R6C8_9GAMM</name>
<dbReference type="OrthoDB" id="7852032at2"/>
<dbReference type="RefSeq" id="WP_138986003.1">
    <property type="nucleotide sequence ID" value="NZ_CP043869.1"/>
</dbReference>
<evidence type="ECO:0000313" key="2">
    <source>
        <dbReference type="Proteomes" id="UP000324760"/>
    </source>
</evidence>
<proteinExistence type="predicted"/>
<keyword evidence="2" id="KW-1185">Reference proteome</keyword>
<dbReference type="EMBL" id="CP043869">
    <property type="protein sequence ID" value="QEQ95300.1"/>
    <property type="molecule type" value="Genomic_DNA"/>
</dbReference>
<reference evidence="1 2" key="1">
    <citation type="journal article" date="2019" name="Biochem. Eng. J.">
        <title>Metabolic engineering of the marine bacteria Neptunomonas concharum for the production of acetoin and meso-2,3-butanediol from acetate.</title>
        <authorList>
            <person name="Li W."/>
            <person name="Pu N."/>
            <person name="Liu C.-X."/>
            <person name="Yuan Q.-P."/>
            <person name="Li Z.-J."/>
        </authorList>
    </citation>
    <scope>NUCLEOTIDE SEQUENCE [LARGE SCALE GENOMIC DNA]</scope>
    <source>
        <strain evidence="1 2">JCM17730</strain>
    </source>
</reference>
<dbReference type="Proteomes" id="UP000324760">
    <property type="component" value="Chromosome"/>
</dbReference>
<accession>A0A5P1R6C8</accession>
<protein>
    <recommendedName>
        <fullName evidence="3">DUF2971 domain-containing protein</fullName>
    </recommendedName>
</protein>
<organism evidence="1 2">
    <name type="scientific">Neptunomonas concharum</name>
    <dbReference type="NCBI Taxonomy" id="1031538"/>
    <lineage>
        <taxon>Bacteria</taxon>
        <taxon>Pseudomonadati</taxon>
        <taxon>Pseudomonadota</taxon>
        <taxon>Gammaproteobacteria</taxon>
        <taxon>Oceanospirillales</taxon>
        <taxon>Oceanospirillaceae</taxon>
        <taxon>Neptunomonas</taxon>
    </lineage>
</organism>
<dbReference type="AlphaFoldDB" id="A0A5P1R6C8"/>
<gene>
    <name evidence="1" type="ORF">F0U83_00500</name>
</gene>